<dbReference type="Proteomes" id="UP000294616">
    <property type="component" value="Unassembled WGS sequence"/>
</dbReference>
<keyword evidence="3" id="KW-1185">Reference proteome</keyword>
<comment type="caution">
    <text evidence="2">The sequence shown here is derived from an EMBL/GenBank/DDBJ whole genome shotgun (WGS) entry which is preliminary data.</text>
</comment>
<organism evidence="2 3">
    <name type="scientific">Albibacterium bauzanense</name>
    <dbReference type="NCBI Taxonomy" id="653929"/>
    <lineage>
        <taxon>Bacteria</taxon>
        <taxon>Pseudomonadati</taxon>
        <taxon>Bacteroidota</taxon>
        <taxon>Sphingobacteriia</taxon>
        <taxon>Sphingobacteriales</taxon>
        <taxon>Sphingobacteriaceae</taxon>
        <taxon>Albibacterium</taxon>
    </lineage>
</organism>
<dbReference type="OrthoDB" id="7029750at2"/>
<dbReference type="GO" id="GO:0004527">
    <property type="term" value="F:exonuclease activity"/>
    <property type="evidence" value="ECO:0007669"/>
    <property type="project" value="UniProtKB-KW"/>
</dbReference>
<gene>
    <name evidence="2" type="ORF">C8N28_1494</name>
</gene>
<dbReference type="PANTHER" id="PTHR32182">
    <property type="entry name" value="DNA REPLICATION AND REPAIR PROTEIN RECF"/>
    <property type="match status" value="1"/>
</dbReference>
<dbReference type="Gene3D" id="3.40.50.300">
    <property type="entry name" value="P-loop containing nucleotide triphosphate hydrolases"/>
    <property type="match status" value="2"/>
</dbReference>
<keyword evidence="2" id="KW-0269">Exonuclease</keyword>
<proteinExistence type="predicted"/>
<evidence type="ECO:0000259" key="1">
    <source>
        <dbReference type="Pfam" id="PF02463"/>
    </source>
</evidence>
<name>A0A4R1LU79_9SPHI</name>
<feature type="domain" description="RecF/RecN/SMC N-terminal" evidence="1">
    <location>
        <begin position="4"/>
        <end position="766"/>
    </location>
</feature>
<evidence type="ECO:0000313" key="2">
    <source>
        <dbReference type="EMBL" id="TCK82908.1"/>
    </source>
</evidence>
<dbReference type="EMBL" id="SMGO01000002">
    <property type="protein sequence ID" value="TCK82908.1"/>
    <property type="molecule type" value="Genomic_DNA"/>
</dbReference>
<dbReference type="SUPFAM" id="SSF52540">
    <property type="entry name" value="P-loop containing nucleoside triphosphate hydrolases"/>
    <property type="match status" value="1"/>
</dbReference>
<dbReference type="Pfam" id="PF02463">
    <property type="entry name" value="SMC_N"/>
    <property type="match status" value="1"/>
</dbReference>
<dbReference type="PANTHER" id="PTHR32182:SF22">
    <property type="entry name" value="ATP-DEPENDENT ENDONUCLEASE, OLD FAMILY-RELATED"/>
    <property type="match status" value="1"/>
</dbReference>
<protein>
    <submittedName>
        <fullName evidence="2">Exonuclease SbcC</fullName>
    </submittedName>
</protein>
<reference evidence="2 3" key="1">
    <citation type="submission" date="2019-03" db="EMBL/GenBank/DDBJ databases">
        <title>Genomic Encyclopedia of Archaeal and Bacterial Type Strains, Phase II (KMG-II): from individual species to whole genera.</title>
        <authorList>
            <person name="Goeker M."/>
        </authorList>
    </citation>
    <scope>NUCLEOTIDE SEQUENCE [LARGE SCALE GENOMIC DNA]</scope>
    <source>
        <strain evidence="2 3">DSM 22554</strain>
    </source>
</reference>
<accession>A0A4R1LU79</accession>
<dbReference type="RefSeq" id="WP_132223155.1">
    <property type="nucleotide sequence ID" value="NZ_SMGO01000002.1"/>
</dbReference>
<dbReference type="GO" id="GO:0000731">
    <property type="term" value="P:DNA synthesis involved in DNA repair"/>
    <property type="evidence" value="ECO:0007669"/>
    <property type="project" value="TreeGrafter"/>
</dbReference>
<dbReference type="InterPro" id="IPR027417">
    <property type="entry name" value="P-loop_NTPase"/>
</dbReference>
<dbReference type="AlphaFoldDB" id="A0A4R1LU79"/>
<evidence type="ECO:0000313" key="3">
    <source>
        <dbReference type="Proteomes" id="UP000294616"/>
    </source>
</evidence>
<dbReference type="InterPro" id="IPR003395">
    <property type="entry name" value="RecF/RecN/SMC_N"/>
</dbReference>
<sequence>MIKVKKISLENFKGIKPKTVFHFDIAETHVNILSGPNGFGKTTIFDIIEICLTGEFKRVELFDHVQKKNNNKNKPFFQNTDGENVILKLWVHNSTTNIDHIIIKYYDDGESPTKIDHGRDFIPADARNIFTTYLTTDSTHFTEDNFSTLSPVRQTEINNLFYGVDSTVDLASIYYLFNYIQQADSIYFLRKNEDDKGASLGFLFNIEKEEAEKQKLLELKSNLIRQQTLINQELEQLRKSLPDTQSGDYEKLFKEKDFDFDKEKPFIQLNTAIEQLKSFQDILASLTILKNNFSPDEYEKSIKYKKLNDEVLSNQQILNAILIRNIYTDELIANIEAINSKIGQANNFLQSPNTAFISKEYFDSFLASPEEYTAYAIIERDIKAINRDLGDIGKIISEINSSRNQTLEEFKKIKHTEHVSDTNCPLCDTNFESFEFLEQAINIKTTSLQVYSSEKLQTKTNLEEQIKIFHSRLTESATEFIAANNITEQPVLALLREYSALKEKTEEIFAIYAILGSSGMKAIDFSQSPKTMAEISEKRALLKAFLERDLLSELLYNEQLIDNKQLYVHYFDADRTKFSEITIEMIVAKSQYILGSYAQIANSRLTFLESREQKLSNLLQHITSIYDKVHKSIQEHKVELIEKIKVPFYIYSGKILQSYQQGLGIFVEIHPTGLSNNVRFKTGHSSDHDIVYHLSSGQMAVVSLAFCLSLNKVYNTNENFKFLSIDDPVQTMDDLNIHTFIELVRNEFKDYQIIMSTHDDFTSRYMKYKFDKFEMNTEIQNVQTIVLESTFN</sequence>
<dbReference type="GO" id="GO:0006302">
    <property type="term" value="P:double-strand break repair"/>
    <property type="evidence" value="ECO:0007669"/>
    <property type="project" value="TreeGrafter"/>
</dbReference>
<keyword evidence="2" id="KW-0540">Nuclease</keyword>
<keyword evidence="2" id="KW-0378">Hydrolase</keyword>